<dbReference type="PANTHER" id="PTHR13847:SF289">
    <property type="entry name" value="GLYCINE OXIDASE"/>
    <property type="match status" value="1"/>
</dbReference>
<dbReference type="PANTHER" id="PTHR13847">
    <property type="entry name" value="SARCOSINE DEHYDROGENASE-RELATED"/>
    <property type="match status" value="1"/>
</dbReference>
<dbReference type="AlphaFoldDB" id="A0A0P1G443"/>
<name>A0A0P1G443_9RHOB</name>
<evidence type="ECO:0000313" key="4">
    <source>
        <dbReference type="Proteomes" id="UP000052022"/>
    </source>
</evidence>
<dbReference type="EMBL" id="CYSD01000014">
    <property type="protein sequence ID" value="CUH76459.1"/>
    <property type="molecule type" value="Genomic_DNA"/>
</dbReference>
<dbReference type="RefSeq" id="WP_058289036.1">
    <property type="nucleotide sequence ID" value="NZ_CYSD01000014.1"/>
</dbReference>
<dbReference type="Gene3D" id="3.50.50.60">
    <property type="entry name" value="FAD/NAD(P)-binding domain"/>
    <property type="match status" value="1"/>
</dbReference>
<sequence>MAMADITVRGAGIFGLSIAWACAQRGAKVQVVDPYGAGAGSSGGLVGALAPHVPENWNAKKAFQLDSLLMSRAFWAEVEAAGGVSPGYGRTGRLQPLNDDKALALAKTREDSAKALWQDHAIWQVRPASDFGDWCPPSATGFVVHDTLSGRMHPRRACAALVAALASKGVQVVAEAPDQGQVLHAKGYAGMLELNAAFPSETGRMVGNGVKGQAALLRFDARDLPQLYADALHLIPHADGTLAIGSTTERDFDSPDQPDGQIDDVIARALRAVPQLEGAEVIERWAGVRPRARTRAPMLGAWPGRSGHFIANGGFKIGFGMAPKVAGVMADLLLEGRDQIPEGFRVEDNL</sequence>
<dbReference type="GO" id="GO:0005737">
    <property type="term" value="C:cytoplasm"/>
    <property type="evidence" value="ECO:0007669"/>
    <property type="project" value="TreeGrafter"/>
</dbReference>
<dbReference type="Proteomes" id="UP000052022">
    <property type="component" value="Unassembled WGS sequence"/>
</dbReference>
<organism evidence="3 4">
    <name type="scientific">Tritonibacter multivorans</name>
    <dbReference type="NCBI Taxonomy" id="928856"/>
    <lineage>
        <taxon>Bacteria</taxon>
        <taxon>Pseudomonadati</taxon>
        <taxon>Pseudomonadota</taxon>
        <taxon>Alphaproteobacteria</taxon>
        <taxon>Rhodobacterales</taxon>
        <taxon>Paracoccaceae</taxon>
        <taxon>Tritonibacter</taxon>
    </lineage>
</organism>
<evidence type="ECO:0000259" key="2">
    <source>
        <dbReference type="Pfam" id="PF01266"/>
    </source>
</evidence>
<dbReference type="Pfam" id="PF01266">
    <property type="entry name" value="DAO"/>
    <property type="match status" value="1"/>
</dbReference>
<dbReference type="SUPFAM" id="SSF51971">
    <property type="entry name" value="Nucleotide-binding domain"/>
    <property type="match status" value="1"/>
</dbReference>
<keyword evidence="4" id="KW-1185">Reference proteome</keyword>
<dbReference type="InterPro" id="IPR006076">
    <property type="entry name" value="FAD-dep_OxRdtase"/>
</dbReference>
<dbReference type="OrthoDB" id="7818064at2"/>
<dbReference type="Gene3D" id="3.30.9.10">
    <property type="entry name" value="D-Amino Acid Oxidase, subunit A, domain 2"/>
    <property type="match status" value="1"/>
</dbReference>
<dbReference type="GO" id="GO:0043799">
    <property type="term" value="F:glycine oxidase activity"/>
    <property type="evidence" value="ECO:0007669"/>
    <property type="project" value="UniProtKB-EC"/>
</dbReference>
<reference evidence="3 4" key="1">
    <citation type="submission" date="2015-09" db="EMBL/GenBank/DDBJ databases">
        <authorList>
            <consortium name="Swine Surveillance"/>
        </authorList>
    </citation>
    <scope>NUCLEOTIDE SEQUENCE [LARGE SCALE GENOMIC DNA]</scope>
    <source>
        <strain evidence="3 4">CECT 7557</strain>
    </source>
</reference>
<dbReference type="SUPFAM" id="SSF54373">
    <property type="entry name" value="FAD-linked reductases, C-terminal domain"/>
    <property type="match status" value="1"/>
</dbReference>
<feature type="domain" description="FAD dependent oxidoreductase" evidence="2">
    <location>
        <begin position="5"/>
        <end position="332"/>
    </location>
</feature>
<dbReference type="STRING" id="928856.SAMN04488049_11218"/>
<proteinExistence type="predicted"/>
<evidence type="ECO:0000256" key="1">
    <source>
        <dbReference type="ARBA" id="ARBA00023002"/>
    </source>
</evidence>
<protein>
    <submittedName>
        <fullName evidence="3">Glycine oxidase</fullName>
        <ecNumber evidence="3">1.4.3.19</ecNumber>
    </submittedName>
</protein>
<accession>A0A0P1G443</accession>
<dbReference type="InterPro" id="IPR036188">
    <property type="entry name" value="FAD/NAD-bd_sf"/>
</dbReference>
<evidence type="ECO:0000313" key="3">
    <source>
        <dbReference type="EMBL" id="CUH76459.1"/>
    </source>
</evidence>
<keyword evidence="1 3" id="KW-0560">Oxidoreductase</keyword>
<gene>
    <name evidence="3" type="primary">thiO_1</name>
    <name evidence="3" type="ORF">TRM7557_00909</name>
</gene>
<dbReference type="EC" id="1.4.3.19" evidence="3"/>